<dbReference type="EMBL" id="PDEQ01000006">
    <property type="protein sequence ID" value="PEN12837.1"/>
    <property type="molecule type" value="Genomic_DNA"/>
</dbReference>
<evidence type="ECO:0000256" key="2">
    <source>
        <dbReference type="ARBA" id="ARBA00009347"/>
    </source>
</evidence>
<dbReference type="FunFam" id="2.40.110.10:FF:000002">
    <property type="entry name" value="Acyl-CoA dehydrogenase fadE12"/>
    <property type="match status" value="1"/>
</dbReference>
<dbReference type="GO" id="GO:0033539">
    <property type="term" value="P:fatty acid beta-oxidation using acyl-CoA dehydrogenase"/>
    <property type="evidence" value="ECO:0007669"/>
    <property type="project" value="TreeGrafter"/>
</dbReference>
<proteinExistence type="inferred from homology"/>
<evidence type="ECO:0000259" key="8">
    <source>
        <dbReference type="Pfam" id="PF00441"/>
    </source>
</evidence>
<keyword evidence="6 7" id="KW-0560">Oxidoreductase</keyword>
<dbReference type="PANTHER" id="PTHR48083:SF13">
    <property type="entry name" value="ACYL-COA DEHYDROGENASE FAMILY MEMBER 11"/>
    <property type="match status" value="1"/>
</dbReference>
<evidence type="ECO:0000256" key="4">
    <source>
        <dbReference type="ARBA" id="ARBA00022630"/>
    </source>
</evidence>
<dbReference type="Pfam" id="PF02771">
    <property type="entry name" value="Acyl-CoA_dh_N"/>
    <property type="match status" value="1"/>
</dbReference>
<evidence type="ECO:0000259" key="9">
    <source>
        <dbReference type="Pfam" id="PF02770"/>
    </source>
</evidence>
<dbReference type="SUPFAM" id="SSF47203">
    <property type="entry name" value="Acyl-CoA dehydrogenase C-terminal domain-like"/>
    <property type="match status" value="1"/>
</dbReference>
<dbReference type="GO" id="GO:0050660">
    <property type="term" value="F:flavin adenine dinucleotide binding"/>
    <property type="evidence" value="ECO:0007669"/>
    <property type="project" value="InterPro"/>
</dbReference>
<evidence type="ECO:0000256" key="1">
    <source>
        <dbReference type="ARBA" id="ARBA00001974"/>
    </source>
</evidence>
<dbReference type="Pfam" id="PF00441">
    <property type="entry name" value="Acyl-CoA_dh_1"/>
    <property type="match status" value="1"/>
</dbReference>
<comment type="cofactor">
    <cofactor evidence="1 7">
        <name>FAD</name>
        <dbReference type="ChEBI" id="CHEBI:57692"/>
    </cofactor>
</comment>
<protein>
    <submittedName>
        <fullName evidence="11">Acyl-CoA dehydrogenase</fullName>
    </submittedName>
</protein>
<dbReference type="SUPFAM" id="SSF56645">
    <property type="entry name" value="Acyl-CoA dehydrogenase NM domain-like"/>
    <property type="match status" value="1"/>
</dbReference>
<comment type="similarity">
    <text evidence="2 7">Belongs to the acyl-CoA dehydrogenase family.</text>
</comment>
<sequence length="404" mass="44569">MTTTTATDMDTLLSDVRNFVEERLIPLEPKLRTDGLAAISSGIESAREVAKENGWWCPQMNAEHGGMGLSLHDFGRLSEVLGRSPLGHLALNCQAPDAGNMEILADHASEAQKDAFLDPLTAGEVRSCFAMTEPENAGSNPKQLSTTAERVSDENGEAYVLNGHKWFTTGADGADFTIVMAVTNPDADNPYQRASMIIVPMDAEGLEHVRKIPIMGEEGEGWLSHSELRFHDVRVPVDNRLGPEKHGFTIAQERLGPGRIHHCMRWIGICERAFEMMCERAASRELSPGTPLASKQTIQNWVAESRARIDAARLMVLKAARTIDEKGARAARVDISTIKYFVADTLHEVLDQAIQVHGALGVTDDTLLSFWYRHERGASIYDGPSEVHKSVVARRVFREYGVNL</sequence>
<dbReference type="InterPro" id="IPR006091">
    <property type="entry name" value="Acyl-CoA_Oxase/DH_mid-dom"/>
</dbReference>
<dbReference type="PANTHER" id="PTHR48083">
    <property type="entry name" value="MEDIUM-CHAIN SPECIFIC ACYL-COA DEHYDROGENASE, MITOCHONDRIAL-RELATED"/>
    <property type="match status" value="1"/>
</dbReference>
<feature type="domain" description="Acyl-CoA dehydrogenase/oxidase C-terminal" evidence="8">
    <location>
        <begin position="246"/>
        <end position="396"/>
    </location>
</feature>
<dbReference type="Pfam" id="PF02770">
    <property type="entry name" value="Acyl-CoA_dh_M"/>
    <property type="match status" value="1"/>
</dbReference>
<dbReference type="RefSeq" id="WP_098076256.1">
    <property type="nucleotide sequence ID" value="NZ_PDEQ01000006.1"/>
</dbReference>
<dbReference type="InterPro" id="IPR009075">
    <property type="entry name" value="AcylCo_DH/oxidase_C"/>
</dbReference>
<reference evidence="11 12" key="1">
    <citation type="submission" date="2017-10" db="EMBL/GenBank/DDBJ databases">
        <title>Draft genome of Longibacter Salinarum.</title>
        <authorList>
            <person name="Goh K.M."/>
            <person name="Shamsir M.S."/>
            <person name="Lim S.W."/>
        </authorList>
    </citation>
    <scope>NUCLEOTIDE SEQUENCE [LARGE SCALE GENOMIC DNA]</scope>
    <source>
        <strain evidence="11 12">KCTC 52045</strain>
    </source>
</reference>
<dbReference type="InterPro" id="IPR013786">
    <property type="entry name" value="AcylCoA_DH/ox_N"/>
</dbReference>
<dbReference type="Gene3D" id="1.10.540.10">
    <property type="entry name" value="Acyl-CoA dehydrogenase/oxidase, N-terminal domain"/>
    <property type="match status" value="1"/>
</dbReference>
<keyword evidence="12" id="KW-1185">Reference proteome</keyword>
<dbReference type="GO" id="GO:0005737">
    <property type="term" value="C:cytoplasm"/>
    <property type="evidence" value="ECO:0007669"/>
    <property type="project" value="TreeGrafter"/>
</dbReference>
<evidence type="ECO:0000256" key="6">
    <source>
        <dbReference type="ARBA" id="ARBA00023002"/>
    </source>
</evidence>
<keyword evidence="5 7" id="KW-0274">FAD</keyword>
<feature type="domain" description="Acyl-CoA dehydrogenase/oxidase N-terminal" evidence="10">
    <location>
        <begin position="11"/>
        <end position="124"/>
    </location>
</feature>
<evidence type="ECO:0000259" key="10">
    <source>
        <dbReference type="Pfam" id="PF02771"/>
    </source>
</evidence>
<dbReference type="AlphaFoldDB" id="A0A2A8CW67"/>
<dbReference type="InterPro" id="IPR050741">
    <property type="entry name" value="Acyl-CoA_dehydrogenase"/>
</dbReference>
<dbReference type="GO" id="GO:0003995">
    <property type="term" value="F:acyl-CoA dehydrogenase activity"/>
    <property type="evidence" value="ECO:0007669"/>
    <property type="project" value="TreeGrafter"/>
</dbReference>
<evidence type="ECO:0000313" key="12">
    <source>
        <dbReference type="Proteomes" id="UP000220102"/>
    </source>
</evidence>
<feature type="domain" description="Acyl-CoA oxidase/dehydrogenase middle" evidence="9">
    <location>
        <begin position="128"/>
        <end position="233"/>
    </location>
</feature>
<dbReference type="OrthoDB" id="1489360at2"/>
<evidence type="ECO:0000313" key="11">
    <source>
        <dbReference type="EMBL" id="PEN12837.1"/>
    </source>
</evidence>
<dbReference type="Proteomes" id="UP000220102">
    <property type="component" value="Unassembled WGS sequence"/>
</dbReference>
<comment type="caution">
    <text evidence="11">The sequence shown here is derived from an EMBL/GenBank/DDBJ whole genome shotgun (WGS) entry which is preliminary data.</text>
</comment>
<dbReference type="Gene3D" id="1.20.140.10">
    <property type="entry name" value="Butyryl-CoA Dehydrogenase, subunit A, domain 3"/>
    <property type="match status" value="1"/>
</dbReference>
<dbReference type="Gene3D" id="2.40.110.10">
    <property type="entry name" value="Butyryl-CoA Dehydrogenase, subunit A, domain 2"/>
    <property type="match status" value="1"/>
</dbReference>
<dbReference type="InterPro" id="IPR046373">
    <property type="entry name" value="Acyl-CoA_Oxase/DH_mid-dom_sf"/>
</dbReference>
<name>A0A2A8CW67_9BACT</name>
<dbReference type="InterPro" id="IPR037069">
    <property type="entry name" value="AcylCoA_DH/ox_N_sf"/>
</dbReference>
<keyword evidence="4 7" id="KW-0285">Flavoprotein</keyword>
<comment type="subunit">
    <text evidence="3">Homodimer.</text>
</comment>
<evidence type="ECO:0000256" key="3">
    <source>
        <dbReference type="ARBA" id="ARBA00011738"/>
    </source>
</evidence>
<organism evidence="11 12">
    <name type="scientific">Longibacter salinarum</name>
    <dbReference type="NCBI Taxonomy" id="1850348"/>
    <lineage>
        <taxon>Bacteria</taxon>
        <taxon>Pseudomonadati</taxon>
        <taxon>Rhodothermota</taxon>
        <taxon>Rhodothermia</taxon>
        <taxon>Rhodothermales</taxon>
        <taxon>Salisaetaceae</taxon>
        <taxon>Longibacter</taxon>
    </lineage>
</organism>
<dbReference type="InterPro" id="IPR036250">
    <property type="entry name" value="AcylCo_DH-like_C"/>
</dbReference>
<evidence type="ECO:0000256" key="7">
    <source>
        <dbReference type="RuleBase" id="RU362125"/>
    </source>
</evidence>
<dbReference type="InterPro" id="IPR009100">
    <property type="entry name" value="AcylCoA_DH/oxidase_NM_dom_sf"/>
</dbReference>
<gene>
    <name evidence="11" type="ORF">CRI94_12595</name>
</gene>
<accession>A0A2A8CW67</accession>
<evidence type="ECO:0000256" key="5">
    <source>
        <dbReference type="ARBA" id="ARBA00022827"/>
    </source>
</evidence>